<evidence type="ECO:0000313" key="1">
    <source>
        <dbReference type="EMBL" id="MFD2092289.1"/>
    </source>
</evidence>
<protein>
    <submittedName>
        <fullName evidence="1">Uncharacterized protein</fullName>
    </submittedName>
</protein>
<sequence>MSDRTMLAAGSFFAAATAFTTAVSLRQPQLPDEPFGIRFPGRVPVHLALGLGSGVAAPWPMPVIALTAAARAGSGAAWPERTCAVLGAVVLVGTLAEPASWGVRPRSSAARTTVALNLLSGAALFLAGTRTPRGAPVS</sequence>
<reference evidence="2" key="1">
    <citation type="journal article" date="2019" name="Int. J. Syst. Evol. Microbiol.">
        <title>The Global Catalogue of Microorganisms (GCM) 10K type strain sequencing project: providing services to taxonomists for standard genome sequencing and annotation.</title>
        <authorList>
            <consortium name="The Broad Institute Genomics Platform"/>
            <consortium name="The Broad Institute Genome Sequencing Center for Infectious Disease"/>
            <person name="Wu L."/>
            <person name="Ma J."/>
        </authorList>
    </citation>
    <scope>NUCLEOTIDE SEQUENCE [LARGE SCALE GENOMIC DNA]</scope>
    <source>
        <strain evidence="2">JCM 3338</strain>
    </source>
</reference>
<comment type="caution">
    <text evidence="1">The sequence shown here is derived from an EMBL/GenBank/DDBJ whole genome shotgun (WGS) entry which is preliminary data.</text>
</comment>
<accession>A0ABW4XBP3</accession>
<dbReference type="EMBL" id="JBHUHP010000010">
    <property type="protein sequence ID" value="MFD2092289.1"/>
    <property type="molecule type" value="Genomic_DNA"/>
</dbReference>
<evidence type="ECO:0000313" key="2">
    <source>
        <dbReference type="Proteomes" id="UP001597402"/>
    </source>
</evidence>
<name>A0ABW4XBP3_9ACTN</name>
<keyword evidence="2" id="KW-1185">Reference proteome</keyword>
<organism evidence="1 2">
    <name type="scientific">Blastococcus deserti</name>
    <dbReference type="NCBI Taxonomy" id="2259033"/>
    <lineage>
        <taxon>Bacteria</taxon>
        <taxon>Bacillati</taxon>
        <taxon>Actinomycetota</taxon>
        <taxon>Actinomycetes</taxon>
        <taxon>Geodermatophilales</taxon>
        <taxon>Geodermatophilaceae</taxon>
        <taxon>Blastococcus</taxon>
    </lineage>
</organism>
<dbReference type="Proteomes" id="UP001597402">
    <property type="component" value="Unassembled WGS sequence"/>
</dbReference>
<gene>
    <name evidence="1" type="ORF">ACFSHS_11975</name>
</gene>
<dbReference type="RefSeq" id="WP_376875878.1">
    <property type="nucleotide sequence ID" value="NZ_JBHUHP010000010.1"/>
</dbReference>
<proteinExistence type="predicted"/>